<gene>
    <name evidence="2" type="ORF">KC19_4G050200</name>
</gene>
<reference evidence="2" key="1">
    <citation type="submission" date="2020-06" db="EMBL/GenBank/DDBJ databases">
        <title>WGS assembly of Ceratodon purpureus strain R40.</title>
        <authorList>
            <person name="Carey S.B."/>
            <person name="Jenkins J."/>
            <person name="Shu S."/>
            <person name="Lovell J.T."/>
            <person name="Sreedasyam A."/>
            <person name="Maumus F."/>
            <person name="Tiley G.P."/>
            <person name="Fernandez-Pozo N."/>
            <person name="Barry K."/>
            <person name="Chen C."/>
            <person name="Wang M."/>
            <person name="Lipzen A."/>
            <person name="Daum C."/>
            <person name="Saski C.A."/>
            <person name="Payton A.C."/>
            <person name="Mcbreen J.C."/>
            <person name="Conrad R.E."/>
            <person name="Kollar L.M."/>
            <person name="Olsson S."/>
            <person name="Huttunen S."/>
            <person name="Landis J.B."/>
            <person name="Wickett N.J."/>
            <person name="Johnson M.G."/>
            <person name="Rensing S.A."/>
            <person name="Grimwood J."/>
            <person name="Schmutz J."/>
            <person name="Mcdaniel S.F."/>
        </authorList>
    </citation>
    <scope>NUCLEOTIDE SEQUENCE</scope>
    <source>
        <strain evidence="2">R40</strain>
    </source>
</reference>
<feature type="compositionally biased region" description="Low complexity" evidence="1">
    <location>
        <begin position="7"/>
        <end position="24"/>
    </location>
</feature>
<sequence length="161" mass="17242">MVSINKLPPDASSDSPPSGPALSLIHSQNSTPPARAESLHSDDPSLLTIPSLLLLLHLPHVPISPHRREIQNAATATLCDSTLPPQLRLNSECVNILATTTALPTTSGTLGPSPPARRPPVCECCSSRGALWFCVCAPHHRQPRSKPWQTSSSNHTFSELK</sequence>
<dbReference type="AlphaFoldDB" id="A0A8T0I6S7"/>
<organism evidence="2 3">
    <name type="scientific">Ceratodon purpureus</name>
    <name type="common">Fire moss</name>
    <name type="synonym">Dicranum purpureum</name>
    <dbReference type="NCBI Taxonomy" id="3225"/>
    <lineage>
        <taxon>Eukaryota</taxon>
        <taxon>Viridiplantae</taxon>
        <taxon>Streptophyta</taxon>
        <taxon>Embryophyta</taxon>
        <taxon>Bryophyta</taxon>
        <taxon>Bryophytina</taxon>
        <taxon>Bryopsida</taxon>
        <taxon>Dicranidae</taxon>
        <taxon>Pseudoditrichales</taxon>
        <taxon>Ditrichaceae</taxon>
        <taxon>Ceratodon</taxon>
    </lineage>
</organism>
<feature type="compositionally biased region" description="Polar residues" evidence="1">
    <location>
        <begin position="147"/>
        <end position="161"/>
    </location>
</feature>
<keyword evidence="3" id="KW-1185">Reference proteome</keyword>
<evidence type="ECO:0000313" key="2">
    <source>
        <dbReference type="EMBL" id="KAG0578797.1"/>
    </source>
</evidence>
<dbReference type="EMBL" id="CM026424">
    <property type="protein sequence ID" value="KAG0578797.1"/>
    <property type="molecule type" value="Genomic_DNA"/>
</dbReference>
<evidence type="ECO:0000256" key="1">
    <source>
        <dbReference type="SAM" id="MobiDB-lite"/>
    </source>
</evidence>
<comment type="caution">
    <text evidence="2">The sequence shown here is derived from an EMBL/GenBank/DDBJ whole genome shotgun (WGS) entry which is preliminary data.</text>
</comment>
<protein>
    <submittedName>
        <fullName evidence="2">Uncharacterized protein</fullName>
    </submittedName>
</protein>
<proteinExistence type="predicted"/>
<accession>A0A8T0I6S7</accession>
<evidence type="ECO:0000313" key="3">
    <source>
        <dbReference type="Proteomes" id="UP000822688"/>
    </source>
</evidence>
<name>A0A8T0I6S7_CERPU</name>
<dbReference type="Proteomes" id="UP000822688">
    <property type="component" value="Chromosome 4"/>
</dbReference>
<feature type="region of interest" description="Disordered" evidence="1">
    <location>
        <begin position="141"/>
        <end position="161"/>
    </location>
</feature>
<feature type="region of interest" description="Disordered" evidence="1">
    <location>
        <begin position="1"/>
        <end position="42"/>
    </location>
</feature>